<dbReference type="NCBIfam" id="TIGR01167">
    <property type="entry name" value="LPXTG_anchor"/>
    <property type="match status" value="1"/>
</dbReference>
<feature type="transmembrane region" description="Helical" evidence="6">
    <location>
        <begin position="38"/>
        <end position="56"/>
    </location>
</feature>
<evidence type="ECO:0000313" key="9">
    <source>
        <dbReference type="Proteomes" id="UP000050909"/>
    </source>
</evidence>
<sequence>MNPEMTANTNSTNSGQPTTVSAIDQDKLPQTDEAKSNAGIFGMIMLALSGLVLGFGKRRKEEDK</sequence>
<gene>
    <name evidence="8" type="ORF">FC62_GL000953</name>
</gene>
<organism evidence="8 9">
    <name type="scientific">Amylolactobacillus amylotrophicus DSM 20534</name>
    <dbReference type="NCBI Taxonomy" id="1423722"/>
    <lineage>
        <taxon>Bacteria</taxon>
        <taxon>Bacillati</taxon>
        <taxon>Bacillota</taxon>
        <taxon>Bacilli</taxon>
        <taxon>Lactobacillales</taxon>
        <taxon>Lactobacillaceae</taxon>
        <taxon>Amylolactobacillus</taxon>
    </lineage>
</organism>
<name>A0A0R1GVU5_9LACO</name>
<keyword evidence="3" id="KW-0732">Signal</keyword>
<keyword evidence="9" id="KW-1185">Reference proteome</keyword>
<dbReference type="Pfam" id="PF00746">
    <property type="entry name" value="Gram_pos_anchor"/>
    <property type="match status" value="1"/>
</dbReference>
<evidence type="ECO:0000256" key="2">
    <source>
        <dbReference type="ARBA" id="ARBA00022525"/>
    </source>
</evidence>
<keyword evidence="4" id="KW-0572">Peptidoglycan-anchor</keyword>
<keyword evidence="6" id="KW-0472">Membrane</keyword>
<reference evidence="8 9" key="1">
    <citation type="journal article" date="2015" name="Genome Announc.">
        <title>Expanding the biotechnology potential of lactobacilli through comparative genomics of 213 strains and associated genera.</title>
        <authorList>
            <person name="Sun Z."/>
            <person name="Harris H.M."/>
            <person name="McCann A."/>
            <person name="Guo C."/>
            <person name="Argimon S."/>
            <person name="Zhang W."/>
            <person name="Yang X."/>
            <person name="Jeffery I.B."/>
            <person name="Cooney J.C."/>
            <person name="Kagawa T.F."/>
            <person name="Liu W."/>
            <person name="Song Y."/>
            <person name="Salvetti E."/>
            <person name="Wrobel A."/>
            <person name="Rasinkangas P."/>
            <person name="Parkhill J."/>
            <person name="Rea M.C."/>
            <person name="O'Sullivan O."/>
            <person name="Ritari J."/>
            <person name="Douillard F.P."/>
            <person name="Paul Ross R."/>
            <person name="Yang R."/>
            <person name="Briner A.E."/>
            <person name="Felis G.E."/>
            <person name="de Vos W.M."/>
            <person name="Barrangou R."/>
            <person name="Klaenhammer T.R."/>
            <person name="Caufield P.W."/>
            <person name="Cui Y."/>
            <person name="Zhang H."/>
            <person name="O'Toole P.W."/>
        </authorList>
    </citation>
    <scope>NUCLEOTIDE SEQUENCE [LARGE SCALE GENOMIC DNA]</scope>
    <source>
        <strain evidence="8 9">DSM 20534</strain>
    </source>
</reference>
<protein>
    <recommendedName>
        <fullName evidence="7">Gram-positive cocci surface proteins LPxTG domain-containing protein</fullName>
    </recommendedName>
</protein>
<dbReference type="Proteomes" id="UP000050909">
    <property type="component" value="Unassembled WGS sequence"/>
</dbReference>
<dbReference type="PATRIC" id="fig|1423722.3.peg.968"/>
<dbReference type="EMBL" id="AZCV01000002">
    <property type="protein sequence ID" value="KRK38175.1"/>
    <property type="molecule type" value="Genomic_DNA"/>
</dbReference>
<keyword evidence="6" id="KW-1133">Transmembrane helix</keyword>
<feature type="compositionally biased region" description="Polar residues" evidence="5">
    <location>
        <begin position="1"/>
        <end position="22"/>
    </location>
</feature>
<evidence type="ECO:0000256" key="6">
    <source>
        <dbReference type="SAM" id="Phobius"/>
    </source>
</evidence>
<comment type="caution">
    <text evidence="8">The sequence shown here is derived from an EMBL/GenBank/DDBJ whole genome shotgun (WGS) entry which is preliminary data.</text>
</comment>
<evidence type="ECO:0000256" key="5">
    <source>
        <dbReference type="SAM" id="MobiDB-lite"/>
    </source>
</evidence>
<evidence type="ECO:0000256" key="3">
    <source>
        <dbReference type="ARBA" id="ARBA00022729"/>
    </source>
</evidence>
<evidence type="ECO:0000256" key="1">
    <source>
        <dbReference type="ARBA" id="ARBA00022512"/>
    </source>
</evidence>
<feature type="region of interest" description="Disordered" evidence="5">
    <location>
        <begin position="1"/>
        <end position="30"/>
    </location>
</feature>
<keyword evidence="2" id="KW-0964">Secreted</keyword>
<evidence type="ECO:0000256" key="4">
    <source>
        <dbReference type="ARBA" id="ARBA00023088"/>
    </source>
</evidence>
<feature type="domain" description="Gram-positive cocci surface proteins LPxTG" evidence="7">
    <location>
        <begin position="25"/>
        <end position="63"/>
    </location>
</feature>
<keyword evidence="1" id="KW-0134">Cell wall</keyword>
<accession>A0A0R1GVU5</accession>
<dbReference type="AlphaFoldDB" id="A0A0R1GVU5"/>
<evidence type="ECO:0000313" key="8">
    <source>
        <dbReference type="EMBL" id="KRK38175.1"/>
    </source>
</evidence>
<proteinExistence type="predicted"/>
<evidence type="ECO:0000259" key="7">
    <source>
        <dbReference type="Pfam" id="PF00746"/>
    </source>
</evidence>
<dbReference type="InterPro" id="IPR019931">
    <property type="entry name" value="LPXTG_anchor"/>
</dbReference>
<keyword evidence="6" id="KW-0812">Transmembrane</keyword>